<dbReference type="Proteomes" id="UP000176501">
    <property type="component" value="Unassembled WGS sequence"/>
</dbReference>
<dbReference type="PANTHER" id="PTHR30563:SF0">
    <property type="entry name" value="DNA RECOMBINATION PROTEIN RMUC"/>
    <property type="match status" value="1"/>
</dbReference>
<dbReference type="PANTHER" id="PTHR30563">
    <property type="entry name" value="DNA RECOMBINATION PROTEIN RMUC"/>
    <property type="match status" value="1"/>
</dbReference>
<keyword evidence="5" id="KW-0472">Membrane</keyword>
<keyword evidence="4" id="KW-0233">DNA recombination</keyword>
<evidence type="ECO:0000256" key="1">
    <source>
        <dbReference type="ARBA" id="ARBA00003416"/>
    </source>
</evidence>
<organism evidence="6 7">
    <name type="scientific">Candidatus Uhrbacteria bacterium RIFOXYB2_FULL_57_15</name>
    <dbReference type="NCBI Taxonomy" id="1802422"/>
    <lineage>
        <taxon>Bacteria</taxon>
        <taxon>Candidatus Uhriibacteriota</taxon>
    </lineage>
</organism>
<dbReference type="InterPro" id="IPR003798">
    <property type="entry name" value="DNA_recombination_RmuC"/>
</dbReference>
<sequence>MMIEPVLLIALVLGLLIALIAIGFLVFSRRSSQSTVQDPTVLINVVNDLRRELQDTQHKSRTEVQQRLDVMSDQLLKGLSESSSTLQKHFAHSLGTFKDVTERLTKIDETNKQVLEFSNQLQSLENILKNPKQRGILGEYWLETLLGQVLQPGQYKMQYDLGVDETGAKLIPDSVIFVKEMLIPIDAKFSLENYNKVSVELDPVRREVLEKEFKSDVKKRIDETSKYIKPDRGTTNFAFMFVPAEGVYHSLIGASVGAVAVNSRNLIEYAFEKGVMIVSPTSFYAYLQTVLLGLKALQIEESVKEIQQFAEQLVRHLKSYEEFHNKVGKNLESTYKAYADSGKEFKKIDKDIFKITGGTTGKTLLPIDIDRPVIE</sequence>
<gene>
    <name evidence="6" type="ORF">A2304_05285</name>
</gene>
<dbReference type="AlphaFoldDB" id="A0A1F7W5A4"/>
<reference evidence="6 7" key="1">
    <citation type="journal article" date="2016" name="Nat. Commun.">
        <title>Thousands of microbial genomes shed light on interconnected biogeochemical processes in an aquifer system.</title>
        <authorList>
            <person name="Anantharaman K."/>
            <person name="Brown C.T."/>
            <person name="Hug L.A."/>
            <person name="Sharon I."/>
            <person name="Castelle C.J."/>
            <person name="Probst A.J."/>
            <person name="Thomas B.C."/>
            <person name="Singh A."/>
            <person name="Wilkins M.J."/>
            <person name="Karaoz U."/>
            <person name="Brodie E.L."/>
            <person name="Williams K.H."/>
            <person name="Hubbard S.S."/>
            <person name="Banfield J.F."/>
        </authorList>
    </citation>
    <scope>NUCLEOTIDE SEQUENCE [LARGE SCALE GENOMIC DNA]</scope>
</reference>
<comment type="caution">
    <text evidence="6">The sequence shown here is derived from an EMBL/GenBank/DDBJ whole genome shotgun (WGS) entry which is preliminary data.</text>
</comment>
<keyword evidence="5" id="KW-1133">Transmembrane helix</keyword>
<name>A0A1F7W5A4_9BACT</name>
<evidence type="ECO:0000256" key="3">
    <source>
        <dbReference type="ARBA" id="ARBA00023054"/>
    </source>
</evidence>
<evidence type="ECO:0000313" key="7">
    <source>
        <dbReference type="Proteomes" id="UP000176501"/>
    </source>
</evidence>
<keyword evidence="3" id="KW-0175">Coiled coil</keyword>
<protein>
    <recommendedName>
        <fullName evidence="8">DNA recombination protein RmuC</fullName>
    </recommendedName>
</protein>
<evidence type="ECO:0000256" key="4">
    <source>
        <dbReference type="ARBA" id="ARBA00023172"/>
    </source>
</evidence>
<dbReference type="EMBL" id="MGFE01000026">
    <property type="protein sequence ID" value="OGL97939.1"/>
    <property type="molecule type" value="Genomic_DNA"/>
</dbReference>
<accession>A0A1F7W5A4</accession>
<keyword evidence="5" id="KW-0812">Transmembrane</keyword>
<evidence type="ECO:0000256" key="5">
    <source>
        <dbReference type="SAM" id="Phobius"/>
    </source>
</evidence>
<evidence type="ECO:0000256" key="2">
    <source>
        <dbReference type="ARBA" id="ARBA00009840"/>
    </source>
</evidence>
<evidence type="ECO:0008006" key="8">
    <source>
        <dbReference type="Google" id="ProtNLM"/>
    </source>
</evidence>
<dbReference type="GO" id="GO:0006310">
    <property type="term" value="P:DNA recombination"/>
    <property type="evidence" value="ECO:0007669"/>
    <property type="project" value="UniProtKB-KW"/>
</dbReference>
<comment type="function">
    <text evidence="1">Involved in DNA recombination.</text>
</comment>
<proteinExistence type="inferred from homology"/>
<dbReference type="Pfam" id="PF02646">
    <property type="entry name" value="RmuC"/>
    <property type="match status" value="1"/>
</dbReference>
<comment type="similarity">
    <text evidence="2">Belongs to the RmuC family.</text>
</comment>
<evidence type="ECO:0000313" key="6">
    <source>
        <dbReference type="EMBL" id="OGL97939.1"/>
    </source>
</evidence>
<feature type="transmembrane region" description="Helical" evidence="5">
    <location>
        <begin position="6"/>
        <end position="27"/>
    </location>
</feature>